<evidence type="ECO:0000256" key="4">
    <source>
        <dbReference type="ARBA" id="ARBA00022475"/>
    </source>
</evidence>
<evidence type="ECO:0000256" key="10">
    <source>
        <dbReference type="ARBA" id="ARBA00023157"/>
    </source>
</evidence>
<comment type="similarity">
    <text evidence="2">Belongs to the natural cytotoxicity receptor (NCR) family.</text>
</comment>
<keyword evidence="11" id="KW-0675">Receptor</keyword>
<evidence type="ECO:0000256" key="11">
    <source>
        <dbReference type="ARBA" id="ARBA00023170"/>
    </source>
</evidence>
<keyword evidence="5" id="KW-0812">Transmembrane</keyword>
<dbReference type="PANTHER" id="PTHR47904:SF1">
    <property type="entry name" value="NATURAL CYTOTOXICITY TRIGGERING RECEPTOR 3"/>
    <property type="match status" value="1"/>
</dbReference>
<evidence type="ECO:0000256" key="12">
    <source>
        <dbReference type="ARBA" id="ARBA00023180"/>
    </source>
</evidence>
<organism evidence="16 17">
    <name type="scientific">Chiloscyllium punctatum</name>
    <name type="common">Brownbanded bambooshark</name>
    <name type="synonym">Hemiscyllium punctatum</name>
    <dbReference type="NCBI Taxonomy" id="137246"/>
    <lineage>
        <taxon>Eukaryota</taxon>
        <taxon>Metazoa</taxon>
        <taxon>Chordata</taxon>
        <taxon>Craniata</taxon>
        <taxon>Vertebrata</taxon>
        <taxon>Chondrichthyes</taxon>
        <taxon>Elasmobranchii</taxon>
        <taxon>Galeomorphii</taxon>
        <taxon>Galeoidea</taxon>
        <taxon>Orectolobiformes</taxon>
        <taxon>Hemiscylliidae</taxon>
        <taxon>Chiloscyllium</taxon>
    </lineage>
</organism>
<evidence type="ECO:0000313" key="16">
    <source>
        <dbReference type="EMBL" id="GCC38509.1"/>
    </source>
</evidence>
<dbReference type="Proteomes" id="UP000287033">
    <property type="component" value="Unassembled WGS sequence"/>
</dbReference>
<dbReference type="InterPro" id="IPR036179">
    <property type="entry name" value="Ig-like_dom_sf"/>
</dbReference>
<sequence>MRSMPFIRSSMIAIRLLFVLHDCWRSFPPPWNSAMNFSHFTGNIWIMTMITAAAVGNTTVIQSPEILSKEPGEAARLGCWYQGPSAIGGYTWYRGIAQGREVSNNTPEFQGRVAAASQEDFRERRDASIRIIDLKVEDTGFYICKIVLVGVGEAYGTGTTVVVTSK</sequence>
<evidence type="ECO:0000256" key="8">
    <source>
        <dbReference type="ARBA" id="ARBA00022989"/>
    </source>
</evidence>
<name>A0A401T790_CHIPU</name>
<evidence type="ECO:0000256" key="7">
    <source>
        <dbReference type="ARBA" id="ARBA00022859"/>
    </source>
</evidence>
<keyword evidence="10" id="KW-1015">Disulfide bond</keyword>
<keyword evidence="13" id="KW-0393">Immunoglobulin domain</keyword>
<evidence type="ECO:0000313" key="17">
    <source>
        <dbReference type="Proteomes" id="UP000287033"/>
    </source>
</evidence>
<dbReference type="AlphaFoldDB" id="A0A401T790"/>
<accession>A0A401T790</accession>
<dbReference type="SUPFAM" id="SSF48726">
    <property type="entry name" value="Immunoglobulin"/>
    <property type="match status" value="1"/>
</dbReference>
<evidence type="ECO:0000256" key="6">
    <source>
        <dbReference type="ARBA" id="ARBA00022729"/>
    </source>
</evidence>
<dbReference type="OMA" id="YICEVEF"/>
<keyword evidence="8" id="KW-1133">Transmembrane helix</keyword>
<proteinExistence type="inferred from homology"/>
<dbReference type="Pfam" id="PF07686">
    <property type="entry name" value="V-set"/>
    <property type="match status" value="1"/>
</dbReference>
<evidence type="ECO:0000256" key="5">
    <source>
        <dbReference type="ARBA" id="ARBA00022692"/>
    </source>
</evidence>
<evidence type="ECO:0000256" key="14">
    <source>
        <dbReference type="ARBA" id="ARBA00032296"/>
    </source>
</evidence>
<dbReference type="InterPro" id="IPR013783">
    <property type="entry name" value="Ig-like_fold"/>
</dbReference>
<dbReference type="Gene3D" id="2.60.40.10">
    <property type="entry name" value="Immunoglobulins"/>
    <property type="match status" value="1"/>
</dbReference>
<dbReference type="EMBL" id="BEZZ01001198">
    <property type="protein sequence ID" value="GCC38509.1"/>
    <property type="molecule type" value="Genomic_DNA"/>
</dbReference>
<gene>
    <name evidence="16" type="ORF">chiPu_0017023</name>
</gene>
<dbReference type="InterPro" id="IPR003599">
    <property type="entry name" value="Ig_sub"/>
</dbReference>
<evidence type="ECO:0000256" key="1">
    <source>
        <dbReference type="ARBA" id="ARBA00004251"/>
    </source>
</evidence>
<dbReference type="InterPro" id="IPR043226">
    <property type="entry name" value="NCR3"/>
</dbReference>
<evidence type="ECO:0000259" key="15">
    <source>
        <dbReference type="PROSITE" id="PS50835"/>
    </source>
</evidence>
<dbReference type="GO" id="GO:0005886">
    <property type="term" value="C:plasma membrane"/>
    <property type="evidence" value="ECO:0007669"/>
    <property type="project" value="UniProtKB-SubCell"/>
</dbReference>
<keyword evidence="12" id="KW-0325">Glycoprotein</keyword>
<dbReference type="PANTHER" id="PTHR47904">
    <property type="entry name" value="NATURAL CYTOTOXICITY TRIGGERING RECEPTOR 3"/>
    <property type="match status" value="1"/>
</dbReference>
<dbReference type="SMART" id="SM00409">
    <property type="entry name" value="IG"/>
    <property type="match status" value="1"/>
</dbReference>
<dbReference type="GO" id="GO:0030101">
    <property type="term" value="P:natural killer cell activation"/>
    <property type="evidence" value="ECO:0007669"/>
    <property type="project" value="TreeGrafter"/>
</dbReference>
<evidence type="ECO:0000256" key="3">
    <source>
        <dbReference type="ARBA" id="ARBA00019135"/>
    </source>
</evidence>
<feature type="domain" description="Ig-like" evidence="15">
    <location>
        <begin position="58"/>
        <end position="164"/>
    </location>
</feature>
<dbReference type="GO" id="GO:0045954">
    <property type="term" value="P:positive regulation of natural killer cell mediated cytotoxicity"/>
    <property type="evidence" value="ECO:0007669"/>
    <property type="project" value="InterPro"/>
</dbReference>
<dbReference type="InterPro" id="IPR013106">
    <property type="entry name" value="Ig_V-set"/>
</dbReference>
<comment type="subcellular location">
    <subcellularLocation>
        <location evidence="1">Cell membrane</location>
        <topology evidence="1">Single-pass type I membrane protein</topology>
    </subcellularLocation>
</comment>
<dbReference type="PROSITE" id="PS50835">
    <property type="entry name" value="IG_LIKE"/>
    <property type="match status" value="1"/>
</dbReference>
<keyword evidence="6" id="KW-0732">Signal</keyword>
<keyword evidence="7" id="KW-0391">Immunity</keyword>
<protein>
    <recommendedName>
        <fullName evidence="3">Natural cytotoxicity triggering receptor 3</fullName>
    </recommendedName>
    <alternativeName>
        <fullName evidence="14">Natural killer cell p30-related protein</fullName>
    </alternativeName>
</protein>
<reference evidence="16 17" key="1">
    <citation type="journal article" date="2018" name="Nat. Ecol. Evol.">
        <title>Shark genomes provide insights into elasmobranch evolution and the origin of vertebrates.</title>
        <authorList>
            <person name="Hara Y"/>
            <person name="Yamaguchi K"/>
            <person name="Onimaru K"/>
            <person name="Kadota M"/>
            <person name="Koyanagi M"/>
            <person name="Keeley SD"/>
            <person name="Tatsumi K"/>
            <person name="Tanaka K"/>
            <person name="Motone F"/>
            <person name="Kageyama Y"/>
            <person name="Nozu R"/>
            <person name="Adachi N"/>
            <person name="Nishimura O"/>
            <person name="Nakagawa R"/>
            <person name="Tanegashima C"/>
            <person name="Kiyatake I"/>
            <person name="Matsumoto R"/>
            <person name="Murakumo K"/>
            <person name="Nishida K"/>
            <person name="Terakita A"/>
            <person name="Kuratani S"/>
            <person name="Sato K"/>
            <person name="Hyodo S Kuraku.S."/>
        </authorList>
    </citation>
    <scope>NUCLEOTIDE SEQUENCE [LARGE SCALE GENOMIC DNA]</scope>
</reference>
<dbReference type="OrthoDB" id="9950892at2759"/>
<dbReference type="InterPro" id="IPR007110">
    <property type="entry name" value="Ig-like_dom"/>
</dbReference>
<evidence type="ECO:0000256" key="9">
    <source>
        <dbReference type="ARBA" id="ARBA00023136"/>
    </source>
</evidence>
<evidence type="ECO:0000256" key="2">
    <source>
        <dbReference type="ARBA" id="ARBA00006531"/>
    </source>
</evidence>
<dbReference type="GO" id="GO:0002429">
    <property type="term" value="P:immune response-activating cell surface receptor signaling pathway"/>
    <property type="evidence" value="ECO:0007669"/>
    <property type="project" value="InterPro"/>
</dbReference>
<comment type="caution">
    <text evidence="16">The sequence shown here is derived from an EMBL/GenBank/DDBJ whole genome shotgun (WGS) entry which is preliminary data.</text>
</comment>
<keyword evidence="9" id="KW-0472">Membrane</keyword>
<keyword evidence="17" id="KW-1185">Reference proteome</keyword>
<dbReference type="STRING" id="137246.A0A401T790"/>
<evidence type="ECO:0000256" key="13">
    <source>
        <dbReference type="ARBA" id="ARBA00023319"/>
    </source>
</evidence>
<keyword evidence="4" id="KW-1003">Cell membrane</keyword>